<keyword evidence="1" id="KW-0479">Metal-binding</keyword>
<protein>
    <recommendedName>
        <fullName evidence="5">MYND-type domain-containing protein</fullName>
    </recommendedName>
</protein>
<evidence type="ECO:0000256" key="3">
    <source>
        <dbReference type="ARBA" id="ARBA00022833"/>
    </source>
</evidence>
<keyword evidence="7" id="KW-1185">Reference proteome</keyword>
<evidence type="ECO:0000256" key="2">
    <source>
        <dbReference type="ARBA" id="ARBA00022771"/>
    </source>
</evidence>
<dbReference type="PROSITE" id="PS01360">
    <property type="entry name" value="ZF_MYND_1"/>
    <property type="match status" value="1"/>
</dbReference>
<organism evidence="6 7">
    <name type="scientific">Botryobasidium botryosum (strain FD-172 SS1)</name>
    <dbReference type="NCBI Taxonomy" id="930990"/>
    <lineage>
        <taxon>Eukaryota</taxon>
        <taxon>Fungi</taxon>
        <taxon>Dikarya</taxon>
        <taxon>Basidiomycota</taxon>
        <taxon>Agaricomycotina</taxon>
        <taxon>Agaricomycetes</taxon>
        <taxon>Cantharellales</taxon>
        <taxon>Botryobasidiaceae</taxon>
        <taxon>Botryobasidium</taxon>
    </lineage>
</organism>
<dbReference type="Proteomes" id="UP000027195">
    <property type="component" value="Unassembled WGS sequence"/>
</dbReference>
<keyword evidence="2 4" id="KW-0863">Zinc-finger</keyword>
<feature type="domain" description="MYND-type" evidence="5">
    <location>
        <begin position="45"/>
        <end position="86"/>
    </location>
</feature>
<reference evidence="7" key="1">
    <citation type="journal article" date="2014" name="Proc. Natl. Acad. Sci. U.S.A.">
        <title>Extensive sampling of basidiomycete genomes demonstrates inadequacy of the white-rot/brown-rot paradigm for wood decay fungi.</title>
        <authorList>
            <person name="Riley R."/>
            <person name="Salamov A.A."/>
            <person name="Brown D.W."/>
            <person name="Nagy L.G."/>
            <person name="Floudas D."/>
            <person name="Held B.W."/>
            <person name="Levasseur A."/>
            <person name="Lombard V."/>
            <person name="Morin E."/>
            <person name="Otillar R."/>
            <person name="Lindquist E.A."/>
            <person name="Sun H."/>
            <person name="LaButti K.M."/>
            <person name="Schmutz J."/>
            <person name="Jabbour D."/>
            <person name="Luo H."/>
            <person name="Baker S.E."/>
            <person name="Pisabarro A.G."/>
            <person name="Walton J.D."/>
            <person name="Blanchette R.A."/>
            <person name="Henrissat B."/>
            <person name="Martin F."/>
            <person name="Cullen D."/>
            <person name="Hibbett D.S."/>
            <person name="Grigoriev I.V."/>
        </authorList>
    </citation>
    <scope>NUCLEOTIDE SEQUENCE [LARGE SCALE GENOMIC DNA]</scope>
    <source>
        <strain evidence="7">FD-172 SS1</strain>
    </source>
</reference>
<evidence type="ECO:0000313" key="7">
    <source>
        <dbReference type="Proteomes" id="UP000027195"/>
    </source>
</evidence>
<dbReference type="STRING" id="930990.A0A067MS47"/>
<dbReference type="SUPFAM" id="SSF144232">
    <property type="entry name" value="HIT/MYND zinc finger-like"/>
    <property type="match status" value="1"/>
</dbReference>
<dbReference type="PROSITE" id="PS50865">
    <property type="entry name" value="ZF_MYND_2"/>
    <property type="match status" value="1"/>
</dbReference>
<dbReference type="OrthoDB" id="194358at2759"/>
<evidence type="ECO:0000256" key="1">
    <source>
        <dbReference type="ARBA" id="ARBA00022723"/>
    </source>
</evidence>
<evidence type="ECO:0000313" key="6">
    <source>
        <dbReference type="EMBL" id="KDQ14376.1"/>
    </source>
</evidence>
<accession>A0A067MS47</accession>
<sequence length="303" mass="33655">MPPQKPPFPPSSLYDMEAAMKKTMSALRDDLQNRKADKKQVKLSCTYCGKVSESGKLATCSRCRSVRYCDATCQLKHFRASHKLDCKNFKDPPITEFFNVRNRPGTNYPMAPVFAKASLDGVGCWVSVMSSLNCALQSTLDLTSAYDSKDIAVPGPATSKLLAENKGLQNNLLTLHILVQNRRKDPIMIFAGRIMLIGTDYGGKRFREWESPGDELTDLPMPSSGRMCVGVGTFKDPWGVRRSSVLSVNGVPVHPRHCALSDWRSGRPHASRHSITATKHSLARLPLRLPHLSIKSRSLLMEL</sequence>
<dbReference type="HOGENOM" id="CLU_918241_0_0_1"/>
<dbReference type="GO" id="GO:0008270">
    <property type="term" value="F:zinc ion binding"/>
    <property type="evidence" value="ECO:0007669"/>
    <property type="project" value="UniProtKB-KW"/>
</dbReference>
<dbReference type="AlphaFoldDB" id="A0A067MS47"/>
<evidence type="ECO:0000256" key="4">
    <source>
        <dbReference type="PROSITE-ProRule" id="PRU00134"/>
    </source>
</evidence>
<dbReference type="Gene3D" id="6.10.140.2220">
    <property type="match status" value="1"/>
</dbReference>
<evidence type="ECO:0000259" key="5">
    <source>
        <dbReference type="PROSITE" id="PS50865"/>
    </source>
</evidence>
<dbReference type="InParanoid" id="A0A067MS47"/>
<name>A0A067MS47_BOTB1</name>
<dbReference type="EMBL" id="KL198038">
    <property type="protein sequence ID" value="KDQ14376.1"/>
    <property type="molecule type" value="Genomic_DNA"/>
</dbReference>
<gene>
    <name evidence="6" type="ORF">BOTBODRAFT_55521</name>
</gene>
<dbReference type="InterPro" id="IPR002893">
    <property type="entry name" value="Znf_MYND"/>
</dbReference>
<dbReference type="Pfam" id="PF01753">
    <property type="entry name" value="zf-MYND"/>
    <property type="match status" value="1"/>
</dbReference>
<keyword evidence="3" id="KW-0862">Zinc</keyword>
<proteinExistence type="predicted"/>